<sequence length="371" mass="37957">MTDAPVIPARPVRPARRRLALAPVLALALGGPALVAPVAAHAGVPTVPAVTAVSTVTAAEPTATELGSLDHRVLRQSNAEGLEVLATVRGITLPAESPIQLAVAPAGTDVLTVDPATLPGHTVVPAEDVAPDGAGATGVATDTVRAEAASLQRGTAYAVFAWTDDGSVLESALDLDFDALEPGTSIGIEGSTTQRYATTSRIWVAVRGSEGASVTLSGLGAPQTKRVVDELARFDVPPGVPVGRYTAEFSVSADGAGDGLVASWDFRVTQGLSQTGASVQQTPTPTRAGRIKVGAFTNSSAVAPPQGRATVSIYTAAGRGVWYSGELQLATDGTRVTGLPALPRGSYRVDVRYRGSSLFHASTLTRTLTVR</sequence>
<organism evidence="2 3">
    <name type="scientific">Nocardioides zeae</name>
    <dbReference type="NCBI Taxonomy" id="1457234"/>
    <lineage>
        <taxon>Bacteria</taxon>
        <taxon>Bacillati</taxon>
        <taxon>Actinomycetota</taxon>
        <taxon>Actinomycetes</taxon>
        <taxon>Propionibacteriales</taxon>
        <taxon>Nocardioidaceae</taxon>
        <taxon>Nocardioides</taxon>
    </lineage>
</organism>
<keyword evidence="1" id="KW-0732">Signal</keyword>
<dbReference type="Proteomes" id="UP000468687">
    <property type="component" value="Unassembled WGS sequence"/>
</dbReference>
<keyword evidence="3" id="KW-1185">Reference proteome</keyword>
<dbReference type="EMBL" id="JAAGXA010000009">
    <property type="protein sequence ID" value="NEN79441.1"/>
    <property type="molecule type" value="Genomic_DNA"/>
</dbReference>
<evidence type="ECO:0000313" key="2">
    <source>
        <dbReference type="EMBL" id="NEN79441.1"/>
    </source>
</evidence>
<dbReference type="RefSeq" id="WP_163772969.1">
    <property type="nucleotide sequence ID" value="NZ_JAAGXA010000009.1"/>
</dbReference>
<evidence type="ECO:0000313" key="3">
    <source>
        <dbReference type="Proteomes" id="UP000468687"/>
    </source>
</evidence>
<comment type="caution">
    <text evidence="2">The sequence shown here is derived from an EMBL/GenBank/DDBJ whole genome shotgun (WGS) entry which is preliminary data.</text>
</comment>
<accession>A0A6P0HLG4</accession>
<evidence type="ECO:0000256" key="1">
    <source>
        <dbReference type="SAM" id="SignalP"/>
    </source>
</evidence>
<dbReference type="AlphaFoldDB" id="A0A6P0HLG4"/>
<evidence type="ECO:0008006" key="4">
    <source>
        <dbReference type="Google" id="ProtNLM"/>
    </source>
</evidence>
<name>A0A6P0HLG4_9ACTN</name>
<proteinExistence type="predicted"/>
<protein>
    <recommendedName>
        <fullName evidence="4">Ig-like domain repeat protein</fullName>
    </recommendedName>
</protein>
<feature type="chain" id="PRO_5026660489" description="Ig-like domain repeat protein" evidence="1">
    <location>
        <begin position="43"/>
        <end position="371"/>
    </location>
</feature>
<reference evidence="2 3" key="1">
    <citation type="journal article" date="2014" name="Int. J. Syst. Evol. Microbiol.">
        <title>Nocardioides zeae sp. nov., isolated from the stem of Zea mays.</title>
        <authorList>
            <person name="Glaeser S.P."/>
            <person name="McInroy J.A."/>
            <person name="Busse H.J."/>
            <person name="Kampfer P."/>
        </authorList>
    </citation>
    <scope>NUCLEOTIDE SEQUENCE [LARGE SCALE GENOMIC DNA]</scope>
    <source>
        <strain evidence="2 3">JCM 30728</strain>
    </source>
</reference>
<feature type="signal peptide" evidence="1">
    <location>
        <begin position="1"/>
        <end position="42"/>
    </location>
</feature>
<gene>
    <name evidence="2" type="ORF">G3T38_14245</name>
</gene>